<sequence length="56" mass="6197">MTGSALAARLRRAAAWRPGQSATRVVTMRCRYCRKMRPARQFRRGALGCRGCVGNG</sequence>
<organism evidence="1 2">
    <name type="scientific">Paractinoplanes atraurantiacus</name>
    <dbReference type="NCBI Taxonomy" id="1036182"/>
    <lineage>
        <taxon>Bacteria</taxon>
        <taxon>Bacillati</taxon>
        <taxon>Actinomycetota</taxon>
        <taxon>Actinomycetes</taxon>
        <taxon>Micromonosporales</taxon>
        <taxon>Micromonosporaceae</taxon>
        <taxon>Paractinoplanes</taxon>
    </lineage>
</organism>
<dbReference type="AlphaFoldDB" id="A0A285J058"/>
<keyword evidence="2" id="KW-1185">Reference proteome</keyword>
<gene>
    <name evidence="1" type="ORF">SAMN05421748_114142</name>
</gene>
<proteinExistence type="predicted"/>
<dbReference type="Proteomes" id="UP000219612">
    <property type="component" value="Unassembled WGS sequence"/>
</dbReference>
<dbReference type="RefSeq" id="WP_179855368.1">
    <property type="nucleotide sequence ID" value="NZ_OBDY01000014.1"/>
</dbReference>
<reference evidence="1 2" key="1">
    <citation type="submission" date="2017-09" db="EMBL/GenBank/DDBJ databases">
        <authorList>
            <person name="Ehlers B."/>
            <person name="Leendertz F.H."/>
        </authorList>
    </citation>
    <scope>NUCLEOTIDE SEQUENCE [LARGE SCALE GENOMIC DNA]</scope>
    <source>
        <strain evidence="1 2">CGMCC 4.6857</strain>
    </source>
</reference>
<dbReference type="EMBL" id="OBDY01000014">
    <property type="protein sequence ID" value="SNY53700.1"/>
    <property type="molecule type" value="Genomic_DNA"/>
</dbReference>
<name>A0A285J058_9ACTN</name>
<accession>A0A285J058</accession>
<evidence type="ECO:0000313" key="1">
    <source>
        <dbReference type="EMBL" id="SNY53700.1"/>
    </source>
</evidence>
<evidence type="ECO:0000313" key="2">
    <source>
        <dbReference type="Proteomes" id="UP000219612"/>
    </source>
</evidence>
<protein>
    <submittedName>
        <fullName evidence="1">Uncharacterized protein</fullName>
    </submittedName>
</protein>